<reference evidence="1" key="1">
    <citation type="submission" date="2017-03" db="EMBL/GenBank/DDBJ databases">
        <authorList>
            <consortium name="AG Boll"/>
        </authorList>
    </citation>
    <scope>NUCLEOTIDE SEQUENCE [LARGE SCALE GENOMIC DNA]</scope>
    <source>
        <strain evidence="1">Chol</strain>
    </source>
</reference>
<protein>
    <submittedName>
        <fullName evidence="1">Uncharacterized protein</fullName>
    </submittedName>
</protein>
<name>A0A7Z7HQG6_9PROT</name>
<sequence>MPPPHFPLVSPTFRATAPLRRYPNRVILACGGFEQWMRPADRCCIRLCAVTTPCHHAVLTPAPSARKDKVSHGTNEMIYPLVMLFRVLGILLRFAMQAVMLQSQAIVQWVDGRGGLAAAAQIETQEFRMKNFSSAAVLFLVLLSGCADGSVDKDGVPKVDIHGTIIASTDEKALAFAKEWGLPAPGARMISVHGKQMPLQVFLLTYCQGKVGNDTCERGLKIARIDSSGGPRKELPEGL</sequence>
<organism evidence="1 2">
    <name type="scientific">Sterolibacterium denitrificans</name>
    <dbReference type="NCBI Taxonomy" id="157592"/>
    <lineage>
        <taxon>Bacteria</taxon>
        <taxon>Pseudomonadati</taxon>
        <taxon>Pseudomonadota</taxon>
        <taxon>Betaproteobacteria</taxon>
        <taxon>Nitrosomonadales</taxon>
        <taxon>Sterolibacteriaceae</taxon>
        <taxon>Sterolibacterium</taxon>
    </lineage>
</organism>
<gene>
    <name evidence="1" type="ORF">SDENCHOL_11214</name>
</gene>
<evidence type="ECO:0000313" key="2">
    <source>
        <dbReference type="Proteomes" id="UP000242886"/>
    </source>
</evidence>
<proteinExistence type="predicted"/>
<accession>A0A7Z7HQG6</accession>
<evidence type="ECO:0000313" key="1">
    <source>
        <dbReference type="EMBL" id="SMB25125.1"/>
    </source>
</evidence>
<keyword evidence="2" id="KW-1185">Reference proteome</keyword>
<dbReference type="EMBL" id="LT837803">
    <property type="protein sequence ID" value="SMB25125.1"/>
    <property type="molecule type" value="Genomic_DNA"/>
</dbReference>
<dbReference type="AlphaFoldDB" id="A0A7Z7HQG6"/>
<dbReference type="Proteomes" id="UP000242886">
    <property type="component" value="Chromosome SDENCHOL"/>
</dbReference>